<reference evidence="2" key="2">
    <citation type="submission" date="2025-08" db="UniProtKB">
        <authorList>
            <consortium name="Ensembl"/>
        </authorList>
    </citation>
    <scope>IDENTIFICATION</scope>
</reference>
<name>A0A096N8S6_PAPAN</name>
<reference evidence="2 3" key="1">
    <citation type="submission" date="2012-03" db="EMBL/GenBank/DDBJ databases">
        <title>Whole Genome Assembly of Papio anubis.</title>
        <authorList>
            <person name="Liu Y.L."/>
            <person name="Abraham K.A."/>
            <person name="Akbar H.A."/>
            <person name="Ali S.A."/>
            <person name="Anosike U.A."/>
            <person name="Aqrawi P.A."/>
            <person name="Arias F.A."/>
            <person name="Attaway T.A."/>
            <person name="Awwad R.A."/>
            <person name="Babu C.B."/>
            <person name="Bandaranaike D.B."/>
            <person name="Battles P.B."/>
            <person name="Bell A.B."/>
            <person name="Beltran B.B."/>
            <person name="Berhane-Mersha D.B."/>
            <person name="Bess C.B."/>
            <person name="Bickham C.B."/>
            <person name="Bolden T.B."/>
            <person name="Carter K.C."/>
            <person name="Chau D.C."/>
            <person name="Chavez A.C."/>
            <person name="Clerc-Blankenburg K.C."/>
            <person name="Coyle M.C."/>
            <person name="Dao M.D."/>
            <person name="Davila M.L.D."/>
            <person name="Davy-Carroll L.D."/>
            <person name="Denson S.D."/>
            <person name="Dinh H.D."/>
            <person name="Fernandez S.F."/>
            <person name="Fernando P.F."/>
            <person name="Forbes L.F."/>
            <person name="Francis C.F."/>
            <person name="Francisco L.F."/>
            <person name="Fu Q.F."/>
            <person name="Garcia-Iii R.G."/>
            <person name="Garrett T.G."/>
            <person name="Gross S.G."/>
            <person name="Gubbala S.G."/>
            <person name="Hirani K.H."/>
            <person name="Hogues M.H."/>
            <person name="Hollins B.H."/>
            <person name="Jackson L.J."/>
            <person name="Javaid M.J."/>
            <person name="Jhangiani S.J."/>
            <person name="Johnson A.J."/>
            <person name="Johnson B.J."/>
            <person name="Jones J.J."/>
            <person name="Joshi V.J."/>
            <person name="Kalu J.K."/>
            <person name="Khan N.K."/>
            <person name="Korchina V.K."/>
            <person name="Kovar C.K."/>
            <person name="Lago L.L."/>
            <person name="Lara F.L."/>
            <person name="Le T.-K.L."/>
            <person name="Lee S.L."/>
            <person name="Legall-Iii F.L."/>
            <person name="Lemon S.L."/>
            <person name="Liu J.L."/>
            <person name="Liu Y.-S.L."/>
            <person name="Liyanage D.L."/>
            <person name="Lopez J.L."/>
            <person name="Lorensuhewa L.L."/>
            <person name="Mata R.M."/>
            <person name="Mathew T.M."/>
            <person name="Mercado C.M."/>
            <person name="Mercado I.M."/>
            <person name="Morales K.M."/>
            <person name="Morgan M.M."/>
            <person name="Munidasa M.M."/>
            <person name="Ngo D.N."/>
            <person name="Nguyen L.N."/>
            <person name="Nguyen T.N."/>
            <person name="Nguyen N.N."/>
            <person name="Obregon M.O."/>
            <person name="Okwuonu G.O."/>
            <person name="Ongeri F.O."/>
            <person name="Onwere C.O."/>
            <person name="Osifeso I.O."/>
            <person name="Parra A.P."/>
            <person name="Patil S.P."/>
            <person name="Perez A.P."/>
            <person name="Perez Y.P."/>
            <person name="Pham C.P."/>
            <person name="Pu L.-L.P."/>
            <person name="Puazo M.P."/>
            <person name="Quiroz J.Q."/>
            <person name="Rouhana J.R."/>
            <person name="Ruiz M.R."/>
            <person name="Ruiz S.-J.R."/>
            <person name="Saada N.S."/>
            <person name="Santibanez J.S."/>
            <person name="Scheel M.S."/>
            <person name="Schneider B.S."/>
            <person name="Simmons D.S."/>
            <person name="Sisson I.S."/>
            <person name="Tang L.-Y.T."/>
            <person name="Thornton R.T."/>
            <person name="Tisius J.T."/>
            <person name="Toledanes G.T."/>
            <person name="Trejos Z.T."/>
            <person name="Usmani K.U."/>
            <person name="Varghese R.V."/>
            <person name="Vattathil S.V."/>
            <person name="Vee V.V."/>
            <person name="Walker D.W."/>
            <person name="Weissenberger G.W."/>
            <person name="White C.W."/>
            <person name="Williams A.W."/>
            <person name="Woodworth J.W."/>
            <person name="Wright R.W."/>
            <person name="Zhu Y.Z."/>
            <person name="Han Y.H."/>
            <person name="Newsham I.N."/>
            <person name="Nazareth L.N."/>
            <person name="Worley K.W."/>
            <person name="Muzny D.M."/>
            <person name="Rogers J.R."/>
            <person name="Gibbs R.G."/>
        </authorList>
    </citation>
    <scope>NUCLEOTIDE SEQUENCE [LARGE SCALE GENOMIC DNA]</scope>
</reference>
<dbReference type="Ensembl" id="ENSPANT00000020539.3">
    <property type="protein sequence ID" value="ENSPANP00000009007.2"/>
    <property type="gene ID" value="ENSPANG00000006394.3"/>
</dbReference>
<dbReference type="AlphaFoldDB" id="A0A096N8S6"/>
<gene>
    <name evidence="2" type="primary">TMCO2</name>
</gene>
<dbReference type="Proteomes" id="UP000028761">
    <property type="component" value="Chromosome 1"/>
</dbReference>
<sequence>MSTSSFSNWDNLLDSLSTVWNWIQASFLGETSAPQQTNLGLLDNLAPAVQIILRISFLILLAIGIYALWKRSIRSIQKTLLFIITLYKLYKKGSAIFQALLANPEGSGLQIQDNNNIFLSLGLQEKILKKLLTVENKVKDLEGIIIAQKPATKRDCSSEPYCSCSDCQSPLPTSGFTPI</sequence>
<proteinExistence type="predicted"/>
<accession>A0A096N8S6</accession>
<dbReference type="OMA" id="WNWLQAT"/>
<dbReference type="GeneTree" id="ENSGT00390000001528"/>
<dbReference type="HOGENOM" id="CLU_1598229_0_0_1"/>
<feature type="transmembrane region" description="Helical" evidence="1">
    <location>
        <begin position="51"/>
        <end position="69"/>
    </location>
</feature>
<dbReference type="Bgee" id="ENSPANG00000006394">
    <property type="expression patterns" value="Expressed in testis and 66 other cell types or tissues"/>
</dbReference>
<protein>
    <submittedName>
        <fullName evidence="2">Transmembrane and coiled-coil domains 2</fullName>
    </submittedName>
</protein>
<keyword evidence="1" id="KW-0472">Membrane</keyword>
<keyword evidence="1" id="KW-1133">Transmembrane helix</keyword>
<dbReference type="PANTHER" id="PTHR38496">
    <property type="entry name" value="TRANSMEMBRANE AND COILED-COIL DOMAIN-CONTAINING PROTEIN 2"/>
    <property type="match status" value="1"/>
</dbReference>
<evidence type="ECO:0000313" key="2">
    <source>
        <dbReference type="Ensembl" id="ENSPANP00000009007.2"/>
    </source>
</evidence>
<dbReference type="Pfam" id="PF15844">
    <property type="entry name" value="TMCCDC2"/>
    <property type="match status" value="1"/>
</dbReference>
<dbReference type="PANTHER" id="PTHR38496:SF1">
    <property type="entry name" value="TRANSMEMBRANE AND COILED-COIL DOMAIN-CONTAINING PROTEIN 2"/>
    <property type="match status" value="1"/>
</dbReference>
<reference evidence="2" key="3">
    <citation type="submission" date="2025-09" db="UniProtKB">
        <authorList>
            <consortium name="Ensembl"/>
        </authorList>
    </citation>
    <scope>IDENTIFICATION</scope>
</reference>
<dbReference type="STRING" id="9555.ENSPANP00000009007"/>
<dbReference type="InterPro" id="IPR031697">
    <property type="entry name" value="TMCCDC2"/>
</dbReference>
<keyword evidence="1" id="KW-0812">Transmembrane</keyword>
<dbReference type="eggNOG" id="ENOG502RR64">
    <property type="taxonomic scope" value="Eukaryota"/>
</dbReference>
<organism evidence="2 3">
    <name type="scientific">Papio anubis</name>
    <name type="common">Olive baboon</name>
    <dbReference type="NCBI Taxonomy" id="9555"/>
    <lineage>
        <taxon>Eukaryota</taxon>
        <taxon>Metazoa</taxon>
        <taxon>Chordata</taxon>
        <taxon>Craniata</taxon>
        <taxon>Vertebrata</taxon>
        <taxon>Euteleostomi</taxon>
        <taxon>Mammalia</taxon>
        <taxon>Eutheria</taxon>
        <taxon>Euarchontoglires</taxon>
        <taxon>Primates</taxon>
        <taxon>Haplorrhini</taxon>
        <taxon>Catarrhini</taxon>
        <taxon>Cercopithecidae</taxon>
        <taxon>Cercopithecinae</taxon>
        <taxon>Papio</taxon>
    </lineage>
</organism>
<dbReference type="GO" id="GO:0005634">
    <property type="term" value="C:nucleus"/>
    <property type="evidence" value="ECO:0007669"/>
    <property type="project" value="TreeGrafter"/>
</dbReference>
<evidence type="ECO:0000313" key="3">
    <source>
        <dbReference type="Proteomes" id="UP000028761"/>
    </source>
</evidence>
<keyword evidence="3" id="KW-1185">Reference proteome</keyword>
<evidence type="ECO:0000256" key="1">
    <source>
        <dbReference type="SAM" id="Phobius"/>
    </source>
</evidence>